<comment type="caution">
    <text evidence="4">The sequence shown here is derived from an EMBL/GenBank/DDBJ whole genome shotgun (WGS) entry which is preliminary data.</text>
</comment>
<dbReference type="EMBL" id="CAMPGE010013480">
    <property type="protein sequence ID" value="CAI2372211.1"/>
    <property type="molecule type" value="Genomic_DNA"/>
</dbReference>
<feature type="chain" id="PRO_5042210769" evidence="3">
    <location>
        <begin position="21"/>
        <end position="324"/>
    </location>
</feature>
<sequence length="324" mass="37074">MSLLKFLPLLLLTLLPPSKANLTSFPRPQPRLLQVKSLEQHWEPTILNGRREKVERCQKDGVWYDGIENEVVVKRERKEYPRACFYELDREGTEHVLISYSSLSFAELFLVRCRKRCDLSEINAFDESENMNISKLSVNISDDDSVRAKLPHDILVSKNNSKNDTSNSGRSLEKPSKPNFQEKEANKRLLRVFFCNLIGCVIFIILFSVCCFYIKQKCFSRSLSLKVQIETIPISSLNNIGAKISLQETSSAEAPVDTDLEGPQLLVERCRRYSKNSNPFALSFQPTSVTKPAVLRLNNTKRYLKANSKNSSTNLLRKKDTLPH</sequence>
<feature type="region of interest" description="Disordered" evidence="1">
    <location>
        <begin position="157"/>
        <end position="178"/>
    </location>
</feature>
<reference evidence="4" key="1">
    <citation type="submission" date="2023-07" db="EMBL/GenBank/DDBJ databases">
        <authorList>
            <consortium name="AG Swart"/>
            <person name="Singh M."/>
            <person name="Singh A."/>
            <person name="Seah K."/>
            <person name="Emmerich C."/>
        </authorList>
    </citation>
    <scope>NUCLEOTIDE SEQUENCE</scope>
    <source>
        <strain evidence="4">DP1</strain>
    </source>
</reference>
<evidence type="ECO:0000256" key="2">
    <source>
        <dbReference type="SAM" id="Phobius"/>
    </source>
</evidence>
<protein>
    <submittedName>
        <fullName evidence="4">Uncharacterized protein</fullName>
    </submittedName>
</protein>
<keyword evidence="2" id="KW-0472">Membrane</keyword>
<feature type="compositionally biased region" description="Low complexity" evidence="1">
    <location>
        <begin position="157"/>
        <end position="168"/>
    </location>
</feature>
<gene>
    <name evidence="4" type="ORF">ECRASSUSDP1_LOCUS13539</name>
</gene>
<feature type="signal peptide" evidence="3">
    <location>
        <begin position="1"/>
        <end position="20"/>
    </location>
</feature>
<dbReference type="AlphaFoldDB" id="A0AAD1UQ67"/>
<evidence type="ECO:0000256" key="1">
    <source>
        <dbReference type="SAM" id="MobiDB-lite"/>
    </source>
</evidence>
<evidence type="ECO:0000256" key="3">
    <source>
        <dbReference type="SAM" id="SignalP"/>
    </source>
</evidence>
<organism evidence="4 5">
    <name type="scientific">Euplotes crassus</name>
    <dbReference type="NCBI Taxonomy" id="5936"/>
    <lineage>
        <taxon>Eukaryota</taxon>
        <taxon>Sar</taxon>
        <taxon>Alveolata</taxon>
        <taxon>Ciliophora</taxon>
        <taxon>Intramacronucleata</taxon>
        <taxon>Spirotrichea</taxon>
        <taxon>Hypotrichia</taxon>
        <taxon>Euplotida</taxon>
        <taxon>Euplotidae</taxon>
        <taxon>Moneuplotes</taxon>
    </lineage>
</organism>
<keyword evidence="2" id="KW-0812">Transmembrane</keyword>
<proteinExistence type="predicted"/>
<keyword evidence="5" id="KW-1185">Reference proteome</keyword>
<evidence type="ECO:0000313" key="4">
    <source>
        <dbReference type="EMBL" id="CAI2372211.1"/>
    </source>
</evidence>
<feature type="transmembrane region" description="Helical" evidence="2">
    <location>
        <begin position="189"/>
        <end position="214"/>
    </location>
</feature>
<keyword evidence="3" id="KW-0732">Signal</keyword>
<name>A0AAD1UQ67_EUPCR</name>
<keyword evidence="2" id="KW-1133">Transmembrane helix</keyword>
<evidence type="ECO:0000313" key="5">
    <source>
        <dbReference type="Proteomes" id="UP001295684"/>
    </source>
</evidence>
<accession>A0AAD1UQ67</accession>
<dbReference type="Proteomes" id="UP001295684">
    <property type="component" value="Unassembled WGS sequence"/>
</dbReference>